<protein>
    <submittedName>
        <fullName evidence="1">Uncharacterized protein</fullName>
    </submittedName>
</protein>
<dbReference type="EMBL" id="CP052766">
    <property type="protein sequence ID" value="QJR82068.1"/>
    <property type="molecule type" value="Genomic_DNA"/>
</dbReference>
<dbReference type="OrthoDB" id="5739345at2"/>
<gene>
    <name evidence="1" type="ORF">CA267_015570</name>
</gene>
<name>A0A6M4MGQ4_9ALTE</name>
<keyword evidence="2" id="KW-1185">Reference proteome</keyword>
<evidence type="ECO:0000313" key="1">
    <source>
        <dbReference type="EMBL" id="QJR82068.1"/>
    </source>
</evidence>
<accession>A0A6M4MGQ4</accession>
<reference evidence="1 2" key="2">
    <citation type="submission" date="2020-04" db="EMBL/GenBank/DDBJ databases">
        <title>Complete genome sequence of Alteromonas pelagimontana 5.12T.</title>
        <authorList>
            <person name="Sinha R.K."/>
            <person name="Krishnan K.P."/>
            <person name="Kurian J.P."/>
        </authorList>
    </citation>
    <scope>NUCLEOTIDE SEQUENCE [LARGE SCALE GENOMIC DNA]</scope>
    <source>
        <strain evidence="1 2">5.12</strain>
    </source>
</reference>
<evidence type="ECO:0000313" key="2">
    <source>
        <dbReference type="Proteomes" id="UP000219285"/>
    </source>
</evidence>
<proteinExistence type="predicted"/>
<dbReference type="Gene3D" id="3.10.450.160">
    <property type="entry name" value="inner membrane protein cigr"/>
    <property type="match status" value="1"/>
</dbReference>
<dbReference type="AlphaFoldDB" id="A0A6M4MGQ4"/>
<reference evidence="2" key="1">
    <citation type="submission" date="2014-12" db="EMBL/GenBank/DDBJ databases">
        <title>Complete genome sequence of a multi-drug resistant Klebsiella pneumoniae.</title>
        <authorList>
            <person name="Hua X."/>
            <person name="Chen Q."/>
            <person name="Li X."/>
            <person name="Feng Y."/>
            <person name="Ruan Z."/>
            <person name="Yu Y."/>
        </authorList>
    </citation>
    <scope>NUCLEOTIDE SEQUENCE [LARGE SCALE GENOMIC DNA]</scope>
    <source>
        <strain evidence="2">5.12</strain>
    </source>
</reference>
<dbReference type="Proteomes" id="UP000219285">
    <property type="component" value="Chromosome"/>
</dbReference>
<sequence length="103" mass="11369">MNLATAIVCVGIILTTCSAELLAADRSNALSSGYDRKPAKEGDLPVGWQKNLLKGQFLDYDVYRMGQLVYREPSAGIVSIRIENKVIRLVENTREIVSVLDTL</sequence>
<dbReference type="KEGG" id="apel:CA267_015570"/>
<dbReference type="RefSeq" id="WP_083638566.1">
    <property type="nucleotide sequence ID" value="NZ_CP052766.1"/>
</dbReference>
<organism evidence="1 2">
    <name type="scientific">Alteromonas pelagimontana</name>
    <dbReference type="NCBI Taxonomy" id="1858656"/>
    <lineage>
        <taxon>Bacteria</taxon>
        <taxon>Pseudomonadati</taxon>
        <taxon>Pseudomonadota</taxon>
        <taxon>Gammaproteobacteria</taxon>
        <taxon>Alteromonadales</taxon>
        <taxon>Alteromonadaceae</taxon>
        <taxon>Alteromonas/Salinimonas group</taxon>
        <taxon>Alteromonas</taxon>
    </lineage>
</organism>